<accession>A0A8H6HVE0</accession>
<evidence type="ECO:0000256" key="1">
    <source>
        <dbReference type="SAM" id="Phobius"/>
    </source>
</evidence>
<feature type="transmembrane region" description="Helical" evidence="1">
    <location>
        <begin position="7"/>
        <end position="26"/>
    </location>
</feature>
<comment type="caution">
    <text evidence="2">The sequence shown here is derived from an EMBL/GenBank/DDBJ whole genome shotgun (WGS) entry which is preliminary data.</text>
</comment>
<evidence type="ECO:0000313" key="3">
    <source>
        <dbReference type="EMBL" id="KAF6755265.1"/>
    </source>
</evidence>
<protein>
    <submittedName>
        <fullName evidence="2">Uncharacterized protein</fullName>
    </submittedName>
</protein>
<evidence type="ECO:0000313" key="4">
    <source>
        <dbReference type="Proteomes" id="UP000521943"/>
    </source>
</evidence>
<dbReference type="Proteomes" id="UP000521943">
    <property type="component" value="Unassembled WGS sequence"/>
</dbReference>
<keyword evidence="1" id="KW-1133">Transmembrane helix</keyword>
<reference evidence="2 4" key="1">
    <citation type="submission" date="2020-07" db="EMBL/GenBank/DDBJ databases">
        <title>Comparative genomics of pyrophilous fungi reveals a link between fire events and developmental genes.</title>
        <authorList>
            <consortium name="DOE Joint Genome Institute"/>
            <person name="Steindorff A.S."/>
            <person name="Carver A."/>
            <person name="Calhoun S."/>
            <person name="Stillman K."/>
            <person name="Liu H."/>
            <person name="Lipzen A."/>
            <person name="Pangilinan J."/>
            <person name="Labutti K."/>
            <person name="Bruns T.D."/>
            <person name="Grigoriev I.V."/>
        </authorList>
    </citation>
    <scope>NUCLEOTIDE SEQUENCE [LARGE SCALE GENOMIC DNA]</scope>
    <source>
        <strain evidence="2 4">CBS 144469</strain>
    </source>
</reference>
<evidence type="ECO:0000313" key="2">
    <source>
        <dbReference type="EMBL" id="KAF6752491.1"/>
    </source>
</evidence>
<name>A0A8H6HVE0_9AGAR</name>
<keyword evidence="1" id="KW-0812">Transmembrane</keyword>
<dbReference type="EMBL" id="JACGCI010000044">
    <property type="protein sequence ID" value="KAF6752491.1"/>
    <property type="molecule type" value="Genomic_DNA"/>
</dbReference>
<gene>
    <name evidence="3" type="ORF">DFP72DRAFT_349250</name>
    <name evidence="2" type="ORF">DFP72DRAFT_454374</name>
</gene>
<dbReference type="AlphaFoldDB" id="A0A8H6HVE0"/>
<proteinExistence type="predicted"/>
<feature type="transmembrane region" description="Helical" evidence="1">
    <location>
        <begin position="32"/>
        <end position="52"/>
    </location>
</feature>
<organism evidence="2 4">
    <name type="scientific">Ephemerocybe angulata</name>
    <dbReference type="NCBI Taxonomy" id="980116"/>
    <lineage>
        <taxon>Eukaryota</taxon>
        <taxon>Fungi</taxon>
        <taxon>Dikarya</taxon>
        <taxon>Basidiomycota</taxon>
        <taxon>Agaricomycotina</taxon>
        <taxon>Agaricomycetes</taxon>
        <taxon>Agaricomycetidae</taxon>
        <taxon>Agaricales</taxon>
        <taxon>Agaricineae</taxon>
        <taxon>Psathyrellaceae</taxon>
        <taxon>Ephemerocybe</taxon>
    </lineage>
</organism>
<dbReference type="EMBL" id="JACGCI010000031">
    <property type="protein sequence ID" value="KAF6755265.1"/>
    <property type="molecule type" value="Genomic_DNA"/>
</dbReference>
<keyword evidence="4" id="KW-1185">Reference proteome</keyword>
<sequence>MWTVSVLVEAAVFQFAAQLVLVVFLTMDHPGFSLMIGPAIIISGLNCTGIAVRIGMNRAFENTSEESGEGRISSLHWVVGKSTQGASELSMTQTTPEV</sequence>
<keyword evidence="1" id="KW-0472">Membrane</keyword>